<gene>
    <name evidence="8" type="ORF">F0562_007830</name>
</gene>
<dbReference type="InterPro" id="IPR036852">
    <property type="entry name" value="Peptidase_S8/S53_dom_sf"/>
</dbReference>
<feature type="region of interest" description="Disordered" evidence="6">
    <location>
        <begin position="1"/>
        <end position="20"/>
    </location>
</feature>
<dbReference type="AlphaFoldDB" id="A0A5J5A6G6"/>
<dbReference type="EMBL" id="CM018046">
    <property type="protein sequence ID" value="KAA8526070.1"/>
    <property type="molecule type" value="Genomic_DNA"/>
</dbReference>
<reference evidence="8 9" key="1">
    <citation type="submission" date="2019-09" db="EMBL/GenBank/DDBJ databases">
        <title>A chromosome-level genome assembly of the Chinese tupelo Nyssa sinensis.</title>
        <authorList>
            <person name="Yang X."/>
            <person name="Kang M."/>
            <person name="Yang Y."/>
            <person name="Xiong H."/>
            <person name="Wang M."/>
            <person name="Zhang Z."/>
            <person name="Wang Z."/>
            <person name="Wu H."/>
            <person name="Ma T."/>
            <person name="Liu J."/>
            <person name="Xi Z."/>
        </authorList>
    </citation>
    <scope>NUCLEOTIDE SEQUENCE [LARGE SCALE GENOMIC DNA]</scope>
    <source>
        <strain evidence="8">J267</strain>
        <tissue evidence="8">Leaf</tissue>
    </source>
</reference>
<dbReference type="InterPro" id="IPR037045">
    <property type="entry name" value="S8pro/Inhibitor_I9_sf"/>
</dbReference>
<dbReference type="GO" id="GO:0006508">
    <property type="term" value="P:proteolysis"/>
    <property type="evidence" value="ECO:0007669"/>
    <property type="project" value="UniProtKB-KW"/>
</dbReference>
<dbReference type="Pfam" id="PF05922">
    <property type="entry name" value="Inhibitor_I9"/>
    <property type="match status" value="1"/>
</dbReference>
<dbReference type="FunFam" id="3.30.70.80:FF:000002">
    <property type="entry name" value="Subtilisin-like protease SBT5.3"/>
    <property type="match status" value="1"/>
</dbReference>
<evidence type="ECO:0000256" key="4">
    <source>
        <dbReference type="ARBA" id="ARBA00022801"/>
    </source>
</evidence>
<evidence type="ECO:0000256" key="6">
    <source>
        <dbReference type="SAM" id="MobiDB-lite"/>
    </source>
</evidence>
<dbReference type="Gene3D" id="3.40.50.200">
    <property type="entry name" value="Peptidase S8/S53 domain"/>
    <property type="match status" value="1"/>
</dbReference>
<protein>
    <recommendedName>
        <fullName evidence="7">Inhibitor I9 domain-containing protein</fullName>
    </recommendedName>
</protein>
<dbReference type="Proteomes" id="UP000325577">
    <property type="component" value="Linkage Group LG3"/>
</dbReference>
<dbReference type="InterPro" id="IPR045051">
    <property type="entry name" value="SBT"/>
</dbReference>
<dbReference type="OrthoDB" id="2014869at2759"/>
<keyword evidence="3" id="KW-0732">Signal</keyword>
<keyword evidence="2" id="KW-0645">Protease</keyword>
<dbReference type="Gene3D" id="3.30.70.80">
    <property type="entry name" value="Peptidase S8 propeptide/proteinase inhibitor I9"/>
    <property type="match status" value="1"/>
</dbReference>
<name>A0A5J5A6G6_9ASTE</name>
<dbReference type="InterPro" id="IPR010259">
    <property type="entry name" value="S8pro/Inhibitor_I9"/>
</dbReference>
<organism evidence="8 9">
    <name type="scientific">Nyssa sinensis</name>
    <dbReference type="NCBI Taxonomy" id="561372"/>
    <lineage>
        <taxon>Eukaryota</taxon>
        <taxon>Viridiplantae</taxon>
        <taxon>Streptophyta</taxon>
        <taxon>Embryophyta</taxon>
        <taxon>Tracheophyta</taxon>
        <taxon>Spermatophyta</taxon>
        <taxon>Magnoliopsida</taxon>
        <taxon>eudicotyledons</taxon>
        <taxon>Gunneridae</taxon>
        <taxon>Pentapetalae</taxon>
        <taxon>asterids</taxon>
        <taxon>Cornales</taxon>
        <taxon>Nyssaceae</taxon>
        <taxon>Nyssa</taxon>
    </lineage>
</organism>
<dbReference type="GO" id="GO:0004252">
    <property type="term" value="F:serine-type endopeptidase activity"/>
    <property type="evidence" value="ECO:0007669"/>
    <property type="project" value="InterPro"/>
</dbReference>
<evidence type="ECO:0000256" key="2">
    <source>
        <dbReference type="ARBA" id="ARBA00022670"/>
    </source>
</evidence>
<evidence type="ECO:0000256" key="1">
    <source>
        <dbReference type="ARBA" id="ARBA00011073"/>
    </source>
</evidence>
<accession>A0A5J5A6G6</accession>
<sequence>MYWFSTLPPRPSPTRLQSPPPTRCTIVYMGEKHHENPSTVRNSHHKLLSTLLGSKEAARSSILYSYRHGFSGFAARLTESQAEKISEFPGVVQVFPNRIHNVHTTRSWDFLGVNHHSPKNILTKSKMGDGMIIGVIDSGVWPESRSFSDEGMGPVPSHWKGICQHGERFNST</sequence>
<comment type="similarity">
    <text evidence="1">Belongs to the peptidase S8 family.</text>
</comment>
<evidence type="ECO:0000256" key="3">
    <source>
        <dbReference type="ARBA" id="ARBA00022729"/>
    </source>
</evidence>
<proteinExistence type="inferred from homology"/>
<feature type="compositionally biased region" description="Pro residues" evidence="6">
    <location>
        <begin position="8"/>
        <end position="20"/>
    </location>
</feature>
<evidence type="ECO:0000259" key="7">
    <source>
        <dbReference type="Pfam" id="PF05922"/>
    </source>
</evidence>
<keyword evidence="9" id="KW-1185">Reference proteome</keyword>
<keyword evidence="4" id="KW-0378">Hydrolase</keyword>
<dbReference type="SUPFAM" id="SSF52743">
    <property type="entry name" value="Subtilisin-like"/>
    <property type="match status" value="1"/>
</dbReference>
<feature type="domain" description="Inhibitor I9" evidence="7">
    <location>
        <begin position="26"/>
        <end position="101"/>
    </location>
</feature>
<evidence type="ECO:0000256" key="5">
    <source>
        <dbReference type="ARBA" id="ARBA00022825"/>
    </source>
</evidence>
<keyword evidence="5" id="KW-0720">Serine protease</keyword>
<evidence type="ECO:0000313" key="9">
    <source>
        <dbReference type="Proteomes" id="UP000325577"/>
    </source>
</evidence>
<dbReference type="PANTHER" id="PTHR10795">
    <property type="entry name" value="PROPROTEIN CONVERTASE SUBTILISIN/KEXIN"/>
    <property type="match status" value="1"/>
</dbReference>
<evidence type="ECO:0000313" key="8">
    <source>
        <dbReference type="EMBL" id="KAA8526070.1"/>
    </source>
</evidence>